<feature type="domain" description="YprB ribonuclease H-like" evidence="1">
    <location>
        <begin position="63"/>
        <end position="188"/>
    </location>
</feature>
<accession>K8PHE9</accession>
<sequence>MVGPKILFIDIETAPILMTSWSIRAPYAGAVWVVRDTYILSFAARWHGGKKTKTYALPDYPGYKRKKHCDKAISADLFALLDEADIVVAHNGDAFDIKKINSRLAVNGFKPPSPFKTIDTLKISRRMFKFDSHKLDNIGRYLGEGRKIPNTGAALWRGCVEGDPKSWATMRRYNAQDVDLLVRVYERLKAWSPNHPNLNLYSEHLGCPTCQSTNVQRRGIAVKANSRKQRFQCQDCSTWFTGAKV</sequence>
<dbReference type="InterPro" id="IPR012337">
    <property type="entry name" value="RNaseH-like_sf"/>
</dbReference>
<dbReference type="Gene3D" id="3.30.420.10">
    <property type="entry name" value="Ribonuclease H-like superfamily/Ribonuclease H"/>
    <property type="match status" value="1"/>
</dbReference>
<comment type="caution">
    <text evidence="2">The sequence shown here is derived from an EMBL/GenBank/DDBJ whole genome shotgun (WGS) entry which is preliminary data.</text>
</comment>
<keyword evidence="3" id="KW-1185">Reference proteome</keyword>
<dbReference type="PATRIC" id="fig|883079.3.peg.1729"/>
<proteinExistence type="predicted"/>
<reference evidence="2 3" key="1">
    <citation type="submission" date="2012-04" db="EMBL/GenBank/DDBJ databases">
        <title>The Genome Sequence of Afipia clevelandensis ATCC 49720.</title>
        <authorList>
            <consortium name="The Broad Institute Genome Sequencing Platform"/>
            <person name="Earl A."/>
            <person name="Ward D."/>
            <person name="Feldgarden M."/>
            <person name="Gevers D."/>
            <person name="Huys G."/>
            <person name="Walker B."/>
            <person name="Young S.K."/>
            <person name="Zeng Q."/>
            <person name="Gargeya S."/>
            <person name="Fitzgerald M."/>
            <person name="Haas B."/>
            <person name="Abouelleil A."/>
            <person name="Alvarado L."/>
            <person name="Arachchi H.M."/>
            <person name="Berlin A."/>
            <person name="Chapman S.B."/>
            <person name="Goldberg J."/>
            <person name="Griggs A."/>
            <person name="Gujja S."/>
            <person name="Hansen M."/>
            <person name="Howarth C."/>
            <person name="Imamovic A."/>
            <person name="Larimer J."/>
            <person name="McCowen C."/>
            <person name="Montmayeur A."/>
            <person name="Murphy C."/>
            <person name="Neiman D."/>
            <person name="Pearson M."/>
            <person name="Priest M."/>
            <person name="Roberts A."/>
            <person name="Saif S."/>
            <person name="Shea T."/>
            <person name="Sisk P."/>
            <person name="Sykes S."/>
            <person name="Wortman J."/>
            <person name="Nusbaum C."/>
            <person name="Birren B."/>
        </authorList>
    </citation>
    <scope>NUCLEOTIDE SEQUENCE [LARGE SCALE GENOMIC DNA]</scope>
    <source>
        <strain evidence="2 3">ATCC 49720</strain>
    </source>
</reference>
<gene>
    <name evidence="2" type="ORF">HMPREF9696_01693</name>
</gene>
<dbReference type="InterPro" id="IPR036397">
    <property type="entry name" value="RNaseH_sf"/>
</dbReference>
<dbReference type="SUPFAM" id="SSF53098">
    <property type="entry name" value="Ribonuclease H-like"/>
    <property type="match status" value="1"/>
</dbReference>
<evidence type="ECO:0000313" key="2">
    <source>
        <dbReference type="EMBL" id="EKS37743.1"/>
    </source>
</evidence>
<dbReference type="Proteomes" id="UP000001095">
    <property type="component" value="Unassembled WGS sequence"/>
</dbReference>
<dbReference type="GO" id="GO:0003676">
    <property type="term" value="F:nucleic acid binding"/>
    <property type="evidence" value="ECO:0007669"/>
    <property type="project" value="InterPro"/>
</dbReference>
<name>K8PHE9_9BRAD</name>
<protein>
    <recommendedName>
        <fullName evidence="1">YprB ribonuclease H-like domain-containing protein</fullName>
    </recommendedName>
</protein>
<dbReference type="EMBL" id="AGWY01000007">
    <property type="protein sequence ID" value="EKS37743.1"/>
    <property type="molecule type" value="Genomic_DNA"/>
</dbReference>
<dbReference type="InterPro" id="IPR038720">
    <property type="entry name" value="YprB_RNase_H-like_dom"/>
</dbReference>
<dbReference type="HOGENOM" id="CLU_1056367_0_0_5"/>
<evidence type="ECO:0000259" key="1">
    <source>
        <dbReference type="Pfam" id="PF13482"/>
    </source>
</evidence>
<evidence type="ECO:0000313" key="3">
    <source>
        <dbReference type="Proteomes" id="UP000001095"/>
    </source>
</evidence>
<dbReference type="Pfam" id="PF13482">
    <property type="entry name" value="RNase_H_2"/>
    <property type="match status" value="1"/>
</dbReference>
<dbReference type="AlphaFoldDB" id="K8PHE9"/>
<dbReference type="OrthoDB" id="9773351at2"/>
<organism evidence="2 3">
    <name type="scientific">Afipia clevelandensis ATCC 49720</name>
    <dbReference type="NCBI Taxonomy" id="883079"/>
    <lineage>
        <taxon>Bacteria</taxon>
        <taxon>Pseudomonadati</taxon>
        <taxon>Pseudomonadota</taxon>
        <taxon>Alphaproteobacteria</taxon>
        <taxon>Hyphomicrobiales</taxon>
        <taxon>Nitrobacteraceae</taxon>
        <taxon>Afipia</taxon>
    </lineage>
</organism>